<dbReference type="RefSeq" id="WP_052375366.1">
    <property type="nucleotide sequence ID" value="NZ_ASRX01000022.1"/>
</dbReference>
<feature type="compositionally biased region" description="Gly residues" evidence="1">
    <location>
        <begin position="380"/>
        <end position="404"/>
    </location>
</feature>
<dbReference type="STRING" id="1192034.CAP_3088"/>
<feature type="signal peptide" evidence="2">
    <location>
        <begin position="1"/>
        <end position="45"/>
    </location>
</feature>
<name>A0A017T9S7_9BACT</name>
<feature type="chain" id="PRO_5001496729" evidence="2">
    <location>
        <begin position="46"/>
        <end position="460"/>
    </location>
</feature>
<dbReference type="EMBL" id="ASRX01000022">
    <property type="protein sequence ID" value="EYF05540.1"/>
    <property type="molecule type" value="Genomic_DNA"/>
</dbReference>
<dbReference type="SUPFAM" id="SSF51445">
    <property type="entry name" value="(Trans)glycosidases"/>
    <property type="match status" value="1"/>
</dbReference>
<evidence type="ECO:0000256" key="1">
    <source>
        <dbReference type="SAM" id="MobiDB-lite"/>
    </source>
</evidence>
<dbReference type="AlphaFoldDB" id="A0A017T9S7"/>
<organism evidence="3 4">
    <name type="scientific">Chondromyces apiculatus DSM 436</name>
    <dbReference type="NCBI Taxonomy" id="1192034"/>
    <lineage>
        <taxon>Bacteria</taxon>
        <taxon>Pseudomonadati</taxon>
        <taxon>Myxococcota</taxon>
        <taxon>Polyangia</taxon>
        <taxon>Polyangiales</taxon>
        <taxon>Polyangiaceae</taxon>
        <taxon>Chondromyces</taxon>
    </lineage>
</organism>
<protein>
    <submittedName>
        <fullName evidence="3">Uncharacterized protein</fullName>
    </submittedName>
</protein>
<dbReference type="InterPro" id="IPR017853">
    <property type="entry name" value="GH"/>
</dbReference>
<evidence type="ECO:0000313" key="3">
    <source>
        <dbReference type="EMBL" id="EYF05540.1"/>
    </source>
</evidence>
<feature type="region of interest" description="Disordered" evidence="1">
    <location>
        <begin position="367"/>
        <end position="425"/>
    </location>
</feature>
<feature type="region of interest" description="Disordered" evidence="1">
    <location>
        <begin position="441"/>
        <end position="460"/>
    </location>
</feature>
<gene>
    <name evidence="3" type="ORF">CAP_3088</name>
</gene>
<evidence type="ECO:0000313" key="4">
    <source>
        <dbReference type="Proteomes" id="UP000019678"/>
    </source>
</evidence>
<feature type="compositionally biased region" description="Basic and acidic residues" evidence="1">
    <location>
        <begin position="450"/>
        <end position="460"/>
    </location>
</feature>
<dbReference type="OrthoDB" id="5500716at2"/>
<dbReference type="Gene3D" id="3.20.20.80">
    <property type="entry name" value="Glycosidases"/>
    <property type="match status" value="1"/>
</dbReference>
<proteinExistence type="predicted"/>
<sequence length="460" mass="47186">MKQDLGARGAGGVGSAALSARRCAAAAVRALGVAAVVCAVSLAHAAPGVPCGFYGVAAPLPLDAALATEVASTGVGAVRVEMVAGAGGIFDDAQLAGYDALFDIMEAAGLRPVGVLGTLVVPTTQAAWNDDADGDGNNAFVEAFATTSAGLVERFATRVSRWEVWGGPNCWTSPDYLTNPQGAGCTYLLPRVFGRMMSEVYLRTRVLVDVGAVSLTAGGLATDDGGPFYTAETYLDELYAQPMWDDLEADTGRRYPWDLLGVQLYLAQATQVDEGTISDHLDAIRTIVAARTDASSFAITEVGWSSLTVGEDLQAANLSTTFDALASRDDVASASWSLYRDIPPSDLYYGLVSETGDEKAAAEAMQAAAEGCTPGEDPGGEGGGTSVSGSGPSGGGFSTTGGGTAPPLGGPRDETSCSCRAAGSGVRSWGTGALILMLGGVMAARRRRRSPEARDRRVTP</sequence>
<reference evidence="3 4" key="1">
    <citation type="submission" date="2013-05" db="EMBL/GenBank/DDBJ databases">
        <title>Genome assembly of Chondromyces apiculatus DSM 436.</title>
        <authorList>
            <person name="Sharma G."/>
            <person name="Khatri I."/>
            <person name="Kaur C."/>
            <person name="Mayilraj S."/>
            <person name="Subramanian S."/>
        </authorList>
    </citation>
    <scope>NUCLEOTIDE SEQUENCE [LARGE SCALE GENOMIC DNA]</scope>
    <source>
        <strain evidence="3 4">DSM 436</strain>
    </source>
</reference>
<feature type="compositionally biased region" description="Low complexity" evidence="1">
    <location>
        <begin position="367"/>
        <end position="376"/>
    </location>
</feature>
<keyword evidence="2" id="KW-0732">Signal</keyword>
<accession>A0A017T9S7</accession>
<keyword evidence="4" id="KW-1185">Reference proteome</keyword>
<evidence type="ECO:0000256" key="2">
    <source>
        <dbReference type="SAM" id="SignalP"/>
    </source>
</evidence>
<dbReference type="Proteomes" id="UP000019678">
    <property type="component" value="Unassembled WGS sequence"/>
</dbReference>
<dbReference type="eggNOG" id="COG2723">
    <property type="taxonomic scope" value="Bacteria"/>
</dbReference>
<comment type="caution">
    <text evidence="3">The sequence shown here is derived from an EMBL/GenBank/DDBJ whole genome shotgun (WGS) entry which is preliminary data.</text>
</comment>